<protein>
    <recommendedName>
        <fullName evidence="1">Erythromycin biosynthesis protein CIII-like C-terminal domain-containing protein</fullName>
    </recommendedName>
</protein>
<feature type="domain" description="Erythromycin biosynthesis protein CIII-like C-terminal" evidence="1">
    <location>
        <begin position="26"/>
        <end position="135"/>
    </location>
</feature>
<organism evidence="2">
    <name type="scientific">Thermosporothrix sp. COM3</name>
    <dbReference type="NCBI Taxonomy" id="2490863"/>
    <lineage>
        <taxon>Bacteria</taxon>
        <taxon>Bacillati</taxon>
        <taxon>Chloroflexota</taxon>
        <taxon>Ktedonobacteria</taxon>
        <taxon>Ktedonobacterales</taxon>
        <taxon>Thermosporotrichaceae</taxon>
        <taxon>Thermosporothrix</taxon>
    </lineage>
</organism>
<dbReference type="GO" id="GO:0017000">
    <property type="term" value="P:antibiotic biosynthetic process"/>
    <property type="evidence" value="ECO:0007669"/>
    <property type="project" value="UniProtKB-ARBA"/>
</dbReference>
<evidence type="ECO:0000259" key="1">
    <source>
        <dbReference type="Pfam" id="PF06722"/>
    </source>
</evidence>
<dbReference type="AlphaFoldDB" id="A0A455SQX2"/>
<gene>
    <name evidence="2" type="ORF">KTC_22950</name>
</gene>
<dbReference type="EMBL" id="AP019376">
    <property type="protein sequence ID" value="BBH87544.1"/>
    <property type="molecule type" value="Genomic_DNA"/>
</dbReference>
<reference evidence="2" key="1">
    <citation type="submission" date="2018-12" db="EMBL/GenBank/DDBJ databases">
        <title>Novel natural products biosynthetic potential of the class Ktedonobacteria.</title>
        <authorList>
            <person name="Zheng Y."/>
            <person name="Saitou A."/>
            <person name="Wang C.M."/>
            <person name="Toyoda A."/>
            <person name="Minakuchi Y."/>
            <person name="Sekiguchi Y."/>
            <person name="Ueda K."/>
            <person name="Takano H."/>
            <person name="Sakai Y."/>
            <person name="Yokota A."/>
            <person name="Yabe S."/>
        </authorList>
    </citation>
    <scope>NUCLEOTIDE SEQUENCE</scope>
    <source>
        <strain evidence="2">COM3</strain>
    </source>
</reference>
<name>A0A455SQX2_9CHLR</name>
<dbReference type="InterPro" id="IPR010610">
    <property type="entry name" value="EryCIII-like_C"/>
</dbReference>
<dbReference type="InterPro" id="IPR002213">
    <property type="entry name" value="UDP_glucos_trans"/>
</dbReference>
<dbReference type="PANTHER" id="PTHR48050:SF13">
    <property type="entry name" value="STEROL 3-BETA-GLUCOSYLTRANSFERASE UGT80A2"/>
    <property type="match status" value="1"/>
</dbReference>
<accession>A0A455SQX2</accession>
<dbReference type="PANTHER" id="PTHR48050">
    <property type="entry name" value="STEROL 3-BETA-GLUCOSYLTRANSFERASE"/>
    <property type="match status" value="1"/>
</dbReference>
<sequence>MVVKALMLSGQRGILMSGWTTIKKSISLPDDVIRVESIPHSWLFPRMAAVVHHGGAGTTAASLRSGVPTIITPFAADQPAWGQRVYTLGVGPKPIPFKKLTAEGLAAAIREAVTNPEIQKRARELGQRIQAEDGPGRTIELFFQYIEQFRRLK</sequence>
<dbReference type="Gene3D" id="3.40.50.2000">
    <property type="entry name" value="Glycogen Phosphorylase B"/>
    <property type="match status" value="1"/>
</dbReference>
<dbReference type="FunFam" id="3.40.50.2000:FF:000009">
    <property type="entry name" value="Sterol 3-beta-glucosyltransferase UGT80A2"/>
    <property type="match status" value="1"/>
</dbReference>
<dbReference type="CDD" id="cd03784">
    <property type="entry name" value="GT1_Gtf-like"/>
    <property type="match status" value="1"/>
</dbReference>
<proteinExistence type="predicted"/>
<evidence type="ECO:0000313" key="2">
    <source>
        <dbReference type="EMBL" id="BBH87544.1"/>
    </source>
</evidence>
<dbReference type="InterPro" id="IPR050426">
    <property type="entry name" value="Glycosyltransferase_28"/>
</dbReference>
<dbReference type="GO" id="GO:0016758">
    <property type="term" value="F:hexosyltransferase activity"/>
    <property type="evidence" value="ECO:0007669"/>
    <property type="project" value="UniProtKB-ARBA"/>
</dbReference>
<dbReference type="GO" id="GO:0008194">
    <property type="term" value="F:UDP-glycosyltransferase activity"/>
    <property type="evidence" value="ECO:0007669"/>
    <property type="project" value="InterPro"/>
</dbReference>
<dbReference type="Pfam" id="PF06722">
    <property type="entry name" value="EryCIII-like_C"/>
    <property type="match status" value="1"/>
</dbReference>
<dbReference type="SUPFAM" id="SSF53756">
    <property type="entry name" value="UDP-Glycosyltransferase/glycogen phosphorylase"/>
    <property type="match status" value="1"/>
</dbReference>